<dbReference type="Pfam" id="PF13194">
    <property type="entry name" value="DUF4010"/>
    <property type="match status" value="1"/>
</dbReference>
<keyword evidence="1" id="KW-0812">Transmembrane</keyword>
<feature type="transmembrane region" description="Helical" evidence="1">
    <location>
        <begin position="399"/>
        <end position="419"/>
    </location>
</feature>
<accession>A0A4S4B0W4</accession>
<dbReference type="Pfam" id="PF02308">
    <property type="entry name" value="MgtC"/>
    <property type="match status" value="1"/>
</dbReference>
<proteinExistence type="predicted"/>
<feature type="transmembrane region" description="Helical" evidence="1">
    <location>
        <begin position="236"/>
        <end position="260"/>
    </location>
</feature>
<keyword evidence="1" id="KW-1133">Transmembrane helix</keyword>
<feature type="transmembrane region" description="Helical" evidence="1">
    <location>
        <begin position="177"/>
        <end position="195"/>
    </location>
</feature>
<feature type="transmembrane region" description="Helical" evidence="1">
    <location>
        <begin position="62"/>
        <end position="81"/>
    </location>
</feature>
<feature type="domain" description="DUF4010" evidence="3">
    <location>
        <begin position="182"/>
        <end position="391"/>
    </location>
</feature>
<evidence type="ECO:0000259" key="3">
    <source>
        <dbReference type="Pfam" id="PF13194"/>
    </source>
</evidence>
<dbReference type="Proteomes" id="UP000308430">
    <property type="component" value="Unassembled WGS sequence"/>
</dbReference>
<name>A0A4S4B0W4_9RHOO</name>
<feature type="transmembrane region" description="Helical" evidence="1">
    <location>
        <begin position="365"/>
        <end position="392"/>
    </location>
</feature>
<protein>
    <submittedName>
        <fullName evidence="4">MgtC/SapB family protein</fullName>
    </submittedName>
</protein>
<sequence>MPFSMPFDMEQAQAFLIAVGIGLLIGLERERVPSARAGLRTFGLVAMFGALAALLGEHLHSIAPLAVGMAAIGAMIIAAYLRHPDPSDPGTTSVAALLVCFCLGAAVWYGYATLAVMLAVGTTILLYFKAQLRGIATRLRPRDWISILQFSVLSVVILPILPDQEFGPYGALNPYQVWWMVVLISGVSLAGYAALQLVGARYGAAFVGVFGGLASSTATTLVYARNARAEPGMASMAALVIVLANLLMVVRVTVIALVVAPGVIGQLLTVVLPALLLGVIALLWNWRRLSNGGEVVLPQTGNPTELRTALGFGALYALVLFIAAWMAEIAGNSGLYVLAVVSGLTDIDAIALSSLRLFALDKLDLAPTVIVIGLGMVANLAFKTGLAVVIGGRALGRKVLGGMGAVAIGLALGIAWSAIGAPGL</sequence>
<evidence type="ECO:0000313" key="5">
    <source>
        <dbReference type="Proteomes" id="UP000308430"/>
    </source>
</evidence>
<comment type="caution">
    <text evidence="4">The sequence shown here is derived from an EMBL/GenBank/DDBJ whole genome shotgun (WGS) entry which is preliminary data.</text>
</comment>
<feature type="transmembrane region" description="Helical" evidence="1">
    <location>
        <begin position="144"/>
        <end position="162"/>
    </location>
</feature>
<dbReference type="OrthoDB" id="9813718at2"/>
<dbReference type="AlphaFoldDB" id="A0A4S4B0W4"/>
<feature type="transmembrane region" description="Helical" evidence="1">
    <location>
        <begin position="93"/>
        <end position="109"/>
    </location>
</feature>
<feature type="transmembrane region" description="Helical" evidence="1">
    <location>
        <begin position="334"/>
        <end position="359"/>
    </location>
</feature>
<evidence type="ECO:0000256" key="1">
    <source>
        <dbReference type="SAM" id="Phobius"/>
    </source>
</evidence>
<feature type="transmembrane region" description="Helical" evidence="1">
    <location>
        <begin position="115"/>
        <end position="132"/>
    </location>
</feature>
<feature type="transmembrane region" description="Helical" evidence="1">
    <location>
        <begin position="12"/>
        <end position="27"/>
    </location>
</feature>
<evidence type="ECO:0000313" key="4">
    <source>
        <dbReference type="EMBL" id="THF66144.1"/>
    </source>
</evidence>
<dbReference type="InterPro" id="IPR049177">
    <property type="entry name" value="MgtC_SapB_SrpB_YhiD_N"/>
</dbReference>
<feature type="transmembrane region" description="Helical" evidence="1">
    <location>
        <begin position="267"/>
        <end position="286"/>
    </location>
</feature>
<evidence type="ECO:0000259" key="2">
    <source>
        <dbReference type="Pfam" id="PF02308"/>
    </source>
</evidence>
<keyword evidence="1" id="KW-0472">Membrane</keyword>
<organism evidence="4 5">
    <name type="scientific">Pseudothauera nasutitermitis</name>
    <dbReference type="NCBI Taxonomy" id="2565930"/>
    <lineage>
        <taxon>Bacteria</taxon>
        <taxon>Pseudomonadati</taxon>
        <taxon>Pseudomonadota</taxon>
        <taxon>Betaproteobacteria</taxon>
        <taxon>Rhodocyclales</taxon>
        <taxon>Zoogloeaceae</taxon>
        <taxon>Pseudothauera</taxon>
    </lineage>
</organism>
<dbReference type="PANTHER" id="PTHR39084:SF1">
    <property type="entry name" value="DUF4010 DOMAIN-CONTAINING PROTEIN"/>
    <property type="match status" value="1"/>
</dbReference>
<dbReference type="InterPro" id="IPR025105">
    <property type="entry name" value="DUF4010"/>
</dbReference>
<feature type="domain" description="MgtC/SapB/SrpB/YhiD N-terminal" evidence="2">
    <location>
        <begin position="16"/>
        <end position="133"/>
    </location>
</feature>
<dbReference type="PANTHER" id="PTHR39084">
    <property type="entry name" value="MEMBRANE PROTEIN-RELATED"/>
    <property type="match status" value="1"/>
</dbReference>
<feature type="transmembrane region" description="Helical" evidence="1">
    <location>
        <begin position="202"/>
        <end position="224"/>
    </location>
</feature>
<dbReference type="EMBL" id="SSOC01000002">
    <property type="protein sequence ID" value="THF66144.1"/>
    <property type="molecule type" value="Genomic_DNA"/>
</dbReference>
<feature type="transmembrane region" description="Helical" evidence="1">
    <location>
        <begin position="39"/>
        <end position="56"/>
    </location>
</feature>
<keyword evidence="5" id="KW-1185">Reference proteome</keyword>
<reference evidence="4 5" key="1">
    <citation type="submission" date="2019-04" db="EMBL/GenBank/DDBJ databases">
        <title>Azoarcus nasutitermitis sp. nov. isolated from termite nest.</title>
        <authorList>
            <person name="Lin S.-Y."/>
            <person name="Hameed A."/>
            <person name="Hsu Y.-H."/>
            <person name="Young C.-C."/>
        </authorList>
    </citation>
    <scope>NUCLEOTIDE SEQUENCE [LARGE SCALE GENOMIC DNA]</scope>
    <source>
        <strain evidence="4 5">CC-YHH838</strain>
    </source>
</reference>
<dbReference type="RefSeq" id="WP_136347093.1">
    <property type="nucleotide sequence ID" value="NZ_SSOC01000002.1"/>
</dbReference>
<feature type="transmembrane region" description="Helical" evidence="1">
    <location>
        <begin position="306"/>
        <end position="327"/>
    </location>
</feature>
<gene>
    <name evidence="4" type="ORF">E6C76_04610</name>
</gene>